<gene>
    <name evidence="1" type="ORF">HA338_01300</name>
</gene>
<dbReference type="Proteomes" id="UP000600774">
    <property type="component" value="Unassembled WGS sequence"/>
</dbReference>
<organism evidence="1 2">
    <name type="scientific">Methanosarcina acetivorans</name>
    <dbReference type="NCBI Taxonomy" id="2214"/>
    <lineage>
        <taxon>Archaea</taxon>
        <taxon>Methanobacteriati</taxon>
        <taxon>Methanobacteriota</taxon>
        <taxon>Stenosarchaea group</taxon>
        <taxon>Methanomicrobia</taxon>
        <taxon>Methanosarcinales</taxon>
        <taxon>Methanosarcinaceae</taxon>
        <taxon>Methanosarcina</taxon>
    </lineage>
</organism>
<name>A0A832SDC0_9EURY</name>
<dbReference type="AlphaFoldDB" id="A0A832SDC0"/>
<sequence length="34" mass="3747">MTYLNIGIDVAKNSHQACLVDEEGKQINLKAMAK</sequence>
<proteinExistence type="predicted"/>
<evidence type="ECO:0000313" key="1">
    <source>
        <dbReference type="EMBL" id="HIH92716.1"/>
    </source>
</evidence>
<evidence type="ECO:0000313" key="2">
    <source>
        <dbReference type="Proteomes" id="UP000600774"/>
    </source>
</evidence>
<dbReference type="EMBL" id="DUJU01000014">
    <property type="protein sequence ID" value="HIH92716.1"/>
    <property type="molecule type" value="Genomic_DNA"/>
</dbReference>
<comment type="caution">
    <text evidence="1">The sequence shown here is derived from an EMBL/GenBank/DDBJ whole genome shotgun (WGS) entry which is preliminary data.</text>
</comment>
<protein>
    <submittedName>
        <fullName evidence="1">IS110 family transposase</fullName>
    </submittedName>
</protein>
<accession>A0A832SDC0</accession>
<reference evidence="1" key="1">
    <citation type="journal article" date="2020" name="bioRxiv">
        <title>A rank-normalized archaeal taxonomy based on genome phylogeny resolves widespread incomplete and uneven classifications.</title>
        <authorList>
            <person name="Rinke C."/>
            <person name="Chuvochina M."/>
            <person name="Mussig A.J."/>
            <person name="Chaumeil P.-A."/>
            <person name="Waite D.W."/>
            <person name="Whitman W.B."/>
            <person name="Parks D.H."/>
            <person name="Hugenholtz P."/>
        </authorList>
    </citation>
    <scope>NUCLEOTIDE SEQUENCE</scope>
    <source>
        <strain evidence="1">UBA8876</strain>
    </source>
</reference>